<organism evidence="2">
    <name type="scientific">marine metagenome</name>
    <dbReference type="NCBI Taxonomy" id="408172"/>
    <lineage>
        <taxon>unclassified sequences</taxon>
        <taxon>metagenomes</taxon>
        <taxon>ecological metagenomes</taxon>
    </lineage>
</organism>
<feature type="non-terminal residue" evidence="2">
    <location>
        <position position="1"/>
    </location>
</feature>
<gene>
    <name evidence="2" type="ORF">METZ01_LOCUS181205</name>
</gene>
<evidence type="ECO:0000313" key="2">
    <source>
        <dbReference type="EMBL" id="SVB28351.1"/>
    </source>
</evidence>
<protein>
    <submittedName>
        <fullName evidence="2">Uncharacterized protein</fullName>
    </submittedName>
</protein>
<dbReference type="EMBL" id="UINC01035635">
    <property type="protein sequence ID" value="SVB28351.1"/>
    <property type="molecule type" value="Genomic_DNA"/>
</dbReference>
<reference evidence="2" key="1">
    <citation type="submission" date="2018-05" db="EMBL/GenBank/DDBJ databases">
        <authorList>
            <person name="Lanie J.A."/>
            <person name="Ng W.-L."/>
            <person name="Kazmierczak K.M."/>
            <person name="Andrzejewski T.M."/>
            <person name="Davidsen T.M."/>
            <person name="Wayne K.J."/>
            <person name="Tettelin H."/>
            <person name="Glass J.I."/>
            <person name="Rusch D."/>
            <person name="Podicherti R."/>
            <person name="Tsui H.-C.T."/>
            <person name="Winkler M.E."/>
        </authorList>
    </citation>
    <scope>NUCLEOTIDE SEQUENCE</scope>
</reference>
<name>A0A382CRZ4_9ZZZZ</name>
<dbReference type="AlphaFoldDB" id="A0A382CRZ4"/>
<feature type="region of interest" description="Disordered" evidence="1">
    <location>
        <begin position="1"/>
        <end position="21"/>
    </location>
</feature>
<feature type="non-terminal residue" evidence="2">
    <location>
        <position position="33"/>
    </location>
</feature>
<proteinExistence type="predicted"/>
<evidence type="ECO:0000256" key="1">
    <source>
        <dbReference type="SAM" id="MobiDB-lite"/>
    </source>
</evidence>
<accession>A0A382CRZ4</accession>
<sequence length="33" mass="3853">RRNRHHAPSCPRPSVKRSPPLTSATCWSFYSRN</sequence>